<organism evidence="7 8">
    <name type="scientific">Lasiosphaeria hispida</name>
    <dbReference type="NCBI Taxonomy" id="260671"/>
    <lineage>
        <taxon>Eukaryota</taxon>
        <taxon>Fungi</taxon>
        <taxon>Dikarya</taxon>
        <taxon>Ascomycota</taxon>
        <taxon>Pezizomycotina</taxon>
        <taxon>Sordariomycetes</taxon>
        <taxon>Sordariomycetidae</taxon>
        <taxon>Sordariales</taxon>
        <taxon>Lasiosphaeriaceae</taxon>
        <taxon>Lasiosphaeria</taxon>
    </lineage>
</organism>
<keyword evidence="8" id="KW-1185">Reference proteome</keyword>
<dbReference type="InterPro" id="IPR051473">
    <property type="entry name" value="P2Ox-like"/>
</dbReference>
<name>A0AAJ0MGY1_9PEZI</name>
<evidence type="ECO:0000256" key="1">
    <source>
        <dbReference type="ARBA" id="ARBA00001974"/>
    </source>
</evidence>
<gene>
    <name evidence="7" type="ORF">B0T25DRAFT_563746</name>
</gene>
<feature type="domain" description="Glucose-methanol-choline oxidoreductase C-terminal" evidence="6">
    <location>
        <begin position="97"/>
        <end position="203"/>
    </location>
</feature>
<dbReference type="Proteomes" id="UP001275084">
    <property type="component" value="Unassembled WGS sequence"/>
</dbReference>
<reference evidence="7" key="2">
    <citation type="submission" date="2023-06" db="EMBL/GenBank/DDBJ databases">
        <authorList>
            <consortium name="Lawrence Berkeley National Laboratory"/>
            <person name="Haridas S."/>
            <person name="Hensen N."/>
            <person name="Bonometti L."/>
            <person name="Westerberg I."/>
            <person name="Brannstrom I.O."/>
            <person name="Guillou S."/>
            <person name="Cros-Aarteil S."/>
            <person name="Calhoun S."/>
            <person name="Kuo A."/>
            <person name="Mondo S."/>
            <person name="Pangilinan J."/>
            <person name="Riley R."/>
            <person name="Labutti K."/>
            <person name="Andreopoulos B."/>
            <person name="Lipzen A."/>
            <person name="Chen C."/>
            <person name="Yanf M."/>
            <person name="Daum C."/>
            <person name="Ng V."/>
            <person name="Clum A."/>
            <person name="Steindorff A."/>
            <person name="Ohm R."/>
            <person name="Martin F."/>
            <person name="Silar P."/>
            <person name="Natvig D."/>
            <person name="Lalanne C."/>
            <person name="Gautier V."/>
            <person name="Ament-Velasquez S.L."/>
            <person name="Kruys A."/>
            <person name="Hutchinson M.I."/>
            <person name="Powell A.J."/>
            <person name="Barry K."/>
            <person name="Miller A.N."/>
            <person name="Grigoriev I.V."/>
            <person name="Debuchy R."/>
            <person name="Gladieux P."/>
            <person name="Thoren M.H."/>
            <person name="Johannesson H."/>
        </authorList>
    </citation>
    <scope>NUCLEOTIDE SEQUENCE</scope>
    <source>
        <strain evidence="7">CBS 955.72</strain>
    </source>
</reference>
<dbReference type="AlphaFoldDB" id="A0AAJ0MGY1"/>
<comment type="caution">
    <text evidence="7">The sequence shown here is derived from an EMBL/GenBank/DDBJ whole genome shotgun (WGS) entry which is preliminary data.</text>
</comment>
<keyword evidence="5" id="KW-0560">Oxidoreductase</keyword>
<evidence type="ECO:0000259" key="6">
    <source>
        <dbReference type="Pfam" id="PF05199"/>
    </source>
</evidence>
<dbReference type="GO" id="GO:0016614">
    <property type="term" value="F:oxidoreductase activity, acting on CH-OH group of donors"/>
    <property type="evidence" value="ECO:0007669"/>
    <property type="project" value="InterPro"/>
</dbReference>
<protein>
    <recommendedName>
        <fullName evidence="6">Glucose-methanol-choline oxidoreductase C-terminal domain-containing protein</fullName>
    </recommendedName>
</protein>
<evidence type="ECO:0000313" key="8">
    <source>
        <dbReference type="Proteomes" id="UP001275084"/>
    </source>
</evidence>
<dbReference type="EMBL" id="JAUIQD010000002">
    <property type="protein sequence ID" value="KAK3358670.1"/>
    <property type="molecule type" value="Genomic_DNA"/>
</dbReference>
<comment type="similarity">
    <text evidence="2">Belongs to the GMC oxidoreductase family.</text>
</comment>
<dbReference type="SUPFAM" id="SSF54373">
    <property type="entry name" value="FAD-linked reductases, C-terminal domain"/>
    <property type="match status" value="1"/>
</dbReference>
<dbReference type="Pfam" id="PF05199">
    <property type="entry name" value="GMC_oxred_C"/>
    <property type="match status" value="1"/>
</dbReference>
<keyword evidence="4" id="KW-0274">FAD</keyword>
<dbReference type="PANTHER" id="PTHR42784:SF1">
    <property type="entry name" value="PYRANOSE 2-OXIDASE"/>
    <property type="match status" value="1"/>
</dbReference>
<dbReference type="InterPro" id="IPR007867">
    <property type="entry name" value="GMC_OxRtase_C"/>
</dbReference>
<evidence type="ECO:0000256" key="5">
    <source>
        <dbReference type="ARBA" id="ARBA00023002"/>
    </source>
</evidence>
<keyword evidence="3" id="KW-0285">Flavoprotein</keyword>
<evidence type="ECO:0000313" key="7">
    <source>
        <dbReference type="EMBL" id="KAK3358670.1"/>
    </source>
</evidence>
<dbReference type="PANTHER" id="PTHR42784">
    <property type="entry name" value="PYRANOSE 2-OXIDASE"/>
    <property type="match status" value="1"/>
</dbReference>
<sequence>MAFCQIVLGRDIVKLVKENPHNFKWWDDKVMEHEKMCPSDPVPIPPGDLDPHCYYPLSEEHPWHCQIHRDSFGYGEVPGQIDQRLIVDFRWFGYVKPEEHNCVEFSETIRDGFGMPQPTFSFTINDEDAERCAEMITDMAVVARKLGGFLPGAEPKYLAPGSALHICGTYRAGESVKDSVVDRFGVVYGHPDLVLGGCGVIPT</sequence>
<reference evidence="7" key="1">
    <citation type="journal article" date="2023" name="Mol. Phylogenet. Evol.">
        <title>Genome-scale phylogeny and comparative genomics of the fungal order Sordariales.</title>
        <authorList>
            <person name="Hensen N."/>
            <person name="Bonometti L."/>
            <person name="Westerberg I."/>
            <person name="Brannstrom I.O."/>
            <person name="Guillou S."/>
            <person name="Cros-Aarteil S."/>
            <person name="Calhoun S."/>
            <person name="Haridas S."/>
            <person name="Kuo A."/>
            <person name="Mondo S."/>
            <person name="Pangilinan J."/>
            <person name="Riley R."/>
            <person name="LaButti K."/>
            <person name="Andreopoulos B."/>
            <person name="Lipzen A."/>
            <person name="Chen C."/>
            <person name="Yan M."/>
            <person name="Daum C."/>
            <person name="Ng V."/>
            <person name="Clum A."/>
            <person name="Steindorff A."/>
            <person name="Ohm R.A."/>
            <person name="Martin F."/>
            <person name="Silar P."/>
            <person name="Natvig D.O."/>
            <person name="Lalanne C."/>
            <person name="Gautier V."/>
            <person name="Ament-Velasquez S.L."/>
            <person name="Kruys A."/>
            <person name="Hutchinson M.I."/>
            <person name="Powell A.J."/>
            <person name="Barry K."/>
            <person name="Miller A.N."/>
            <person name="Grigoriev I.V."/>
            <person name="Debuchy R."/>
            <person name="Gladieux P."/>
            <person name="Hiltunen Thoren M."/>
            <person name="Johannesson H."/>
        </authorList>
    </citation>
    <scope>NUCLEOTIDE SEQUENCE</scope>
    <source>
        <strain evidence="7">CBS 955.72</strain>
    </source>
</reference>
<comment type="cofactor">
    <cofactor evidence="1">
        <name>FAD</name>
        <dbReference type="ChEBI" id="CHEBI:57692"/>
    </cofactor>
</comment>
<evidence type="ECO:0000256" key="2">
    <source>
        <dbReference type="ARBA" id="ARBA00010790"/>
    </source>
</evidence>
<proteinExistence type="inferred from homology"/>
<evidence type="ECO:0000256" key="4">
    <source>
        <dbReference type="ARBA" id="ARBA00022827"/>
    </source>
</evidence>
<evidence type="ECO:0000256" key="3">
    <source>
        <dbReference type="ARBA" id="ARBA00022630"/>
    </source>
</evidence>
<accession>A0AAJ0MGY1</accession>